<dbReference type="GeneID" id="36330884"/>
<dbReference type="AlphaFoldDB" id="A0A1X6MXX8"/>
<dbReference type="OrthoDB" id="10283115at2759"/>
<protein>
    <submittedName>
        <fullName evidence="2">Uncharacterized protein</fullName>
    </submittedName>
</protein>
<proteinExistence type="predicted"/>
<dbReference type="RefSeq" id="XP_024338028.1">
    <property type="nucleotide sequence ID" value="XM_024485935.1"/>
</dbReference>
<gene>
    <name evidence="2" type="ORF">POSPLADRAFT_1146454</name>
</gene>
<reference evidence="2 3" key="1">
    <citation type="submission" date="2017-04" db="EMBL/GenBank/DDBJ databases">
        <title>Genome Sequence of the Model Brown-Rot Fungus Postia placenta SB12.</title>
        <authorList>
            <consortium name="DOE Joint Genome Institute"/>
            <person name="Gaskell J."/>
            <person name="Kersten P."/>
            <person name="Larrondo L.F."/>
            <person name="Canessa P."/>
            <person name="Martinez D."/>
            <person name="Hibbett D."/>
            <person name="Schmoll M."/>
            <person name="Kubicek C.P."/>
            <person name="Martinez A.T."/>
            <person name="Yadav J."/>
            <person name="Master E."/>
            <person name="Magnuson J.K."/>
            <person name="James T."/>
            <person name="Yaver D."/>
            <person name="Berka R."/>
            <person name="Labutti K."/>
            <person name="Lipzen A."/>
            <person name="Aerts A."/>
            <person name="Barry K."/>
            <person name="Henrissat B."/>
            <person name="Blanchette R."/>
            <person name="Grigoriev I."/>
            <person name="Cullen D."/>
        </authorList>
    </citation>
    <scope>NUCLEOTIDE SEQUENCE [LARGE SCALE GENOMIC DNA]</scope>
    <source>
        <strain evidence="2 3">MAD-698-R-SB12</strain>
    </source>
</reference>
<name>A0A1X6MXX8_9APHY</name>
<sequence>MGAVAGSLKADAHAWALSAPDKHGRLSETKIRLRLRREHRSRASPVVVVVVVQSARCAWRGGRRSWKEIPCRGGQTPTAVGARSRKSPPTVRAQNGPRSSRRILRRSAWGACERWNVQWKCSSPRAALQASARRRAPKPVSNWVTIGFDVLMDVSLHRNEVSDSHGPENVLSFGAGCGQDAQAVPRPQDAMLVWTRRFDVNMAATAVVSPAAPRTLTGPQSRSAMQNVEPLGRQVSAIGSRGVVKFVSPDSGTPQILCWGSHCLILVRIPSPSLWDIATKSRSQGQSLLTPEGEDTWSIMALALSGVTAVVFVCLT</sequence>
<dbReference type="EMBL" id="KZ110599">
    <property type="protein sequence ID" value="OSX61234.1"/>
    <property type="molecule type" value="Genomic_DNA"/>
</dbReference>
<keyword evidence="3" id="KW-1185">Reference proteome</keyword>
<evidence type="ECO:0000313" key="3">
    <source>
        <dbReference type="Proteomes" id="UP000194127"/>
    </source>
</evidence>
<evidence type="ECO:0000256" key="1">
    <source>
        <dbReference type="SAM" id="MobiDB-lite"/>
    </source>
</evidence>
<evidence type="ECO:0000313" key="2">
    <source>
        <dbReference type="EMBL" id="OSX61234.1"/>
    </source>
</evidence>
<feature type="region of interest" description="Disordered" evidence="1">
    <location>
        <begin position="72"/>
        <end position="100"/>
    </location>
</feature>
<accession>A0A1X6MXX8</accession>
<dbReference type="Proteomes" id="UP000194127">
    <property type="component" value="Unassembled WGS sequence"/>
</dbReference>
<organism evidence="2 3">
    <name type="scientific">Postia placenta MAD-698-R-SB12</name>
    <dbReference type="NCBI Taxonomy" id="670580"/>
    <lineage>
        <taxon>Eukaryota</taxon>
        <taxon>Fungi</taxon>
        <taxon>Dikarya</taxon>
        <taxon>Basidiomycota</taxon>
        <taxon>Agaricomycotina</taxon>
        <taxon>Agaricomycetes</taxon>
        <taxon>Polyporales</taxon>
        <taxon>Adustoporiaceae</taxon>
        <taxon>Rhodonia</taxon>
    </lineage>
</organism>